<protein>
    <submittedName>
        <fullName evidence="1">Uncharacterized protein</fullName>
    </submittedName>
</protein>
<keyword evidence="2" id="KW-1185">Reference proteome</keyword>
<dbReference type="AlphaFoldDB" id="A0A1G8B7W4"/>
<evidence type="ECO:0000313" key="2">
    <source>
        <dbReference type="Proteomes" id="UP000182894"/>
    </source>
</evidence>
<sequence length="76" mass="8420">MPAIAIRQVSRVLADKMQSRASALLPLAELRRLKQPGNKIAKNQDIQPINLMSFGLSKTSPNFFQLLATFHPIGYG</sequence>
<evidence type="ECO:0000313" key="1">
    <source>
        <dbReference type="EMBL" id="SDH29297.1"/>
    </source>
</evidence>
<dbReference type="Proteomes" id="UP000182894">
    <property type="component" value="Unassembled WGS sequence"/>
</dbReference>
<organism evidence="1 2">
    <name type="scientific">Pseudomonas abietaniphila</name>
    <dbReference type="NCBI Taxonomy" id="89065"/>
    <lineage>
        <taxon>Bacteria</taxon>
        <taxon>Pseudomonadati</taxon>
        <taxon>Pseudomonadota</taxon>
        <taxon>Gammaproteobacteria</taxon>
        <taxon>Pseudomonadales</taxon>
        <taxon>Pseudomonadaceae</taxon>
        <taxon>Pseudomonas</taxon>
    </lineage>
</organism>
<name>A0A1G8B7W4_9PSED</name>
<accession>A0A1G8B7W4</accession>
<dbReference type="STRING" id="89065.SAMN05216605_105323"/>
<proteinExistence type="predicted"/>
<gene>
    <name evidence="1" type="ORF">SAMN05216605_105323</name>
</gene>
<dbReference type="EMBL" id="FNCO01000005">
    <property type="protein sequence ID" value="SDH29297.1"/>
    <property type="molecule type" value="Genomic_DNA"/>
</dbReference>
<reference evidence="2" key="1">
    <citation type="submission" date="2016-10" db="EMBL/GenBank/DDBJ databases">
        <authorList>
            <person name="Varghese N."/>
            <person name="Submissions S."/>
        </authorList>
    </citation>
    <scope>NUCLEOTIDE SEQUENCE [LARGE SCALE GENOMIC DNA]</scope>
    <source>
        <strain evidence="2">ATCC 700689</strain>
    </source>
</reference>